<dbReference type="Proteomes" id="UP000230869">
    <property type="component" value="Unassembled WGS sequence"/>
</dbReference>
<evidence type="ECO:0000313" key="2">
    <source>
        <dbReference type="Proteomes" id="UP000230869"/>
    </source>
</evidence>
<comment type="caution">
    <text evidence="1">The sequence shown here is derived from an EMBL/GenBank/DDBJ whole genome shotgun (WGS) entry which is preliminary data.</text>
</comment>
<sequence length="120" mass="13851">MKEQFKEPSLDVKDFKNKNPQEMAEAITANLNAVSDEIWEIFLEKINSWKGQPMEQVMNGYRIIYNNLDAVLGRPVPDSLLLALYGNATNIFKDSEDLRRKIVSKNPKLIESKWRGASFF</sequence>
<name>A0A2M6KA82_9BACT</name>
<dbReference type="EMBL" id="PCWW01000003">
    <property type="protein sequence ID" value="PIR14066.1"/>
    <property type="molecule type" value="Genomic_DNA"/>
</dbReference>
<dbReference type="AlphaFoldDB" id="A0A2M6KA82"/>
<protein>
    <submittedName>
        <fullName evidence="1">Uncharacterized protein</fullName>
    </submittedName>
</protein>
<evidence type="ECO:0000313" key="1">
    <source>
        <dbReference type="EMBL" id="PIR14066.1"/>
    </source>
</evidence>
<organism evidence="1 2">
    <name type="scientific">Candidatus Falkowbacteria bacterium CG11_big_fil_rev_8_21_14_0_20_39_10</name>
    <dbReference type="NCBI Taxonomy" id="1974570"/>
    <lineage>
        <taxon>Bacteria</taxon>
        <taxon>Candidatus Falkowiibacteriota</taxon>
    </lineage>
</organism>
<proteinExistence type="predicted"/>
<accession>A0A2M6KA82</accession>
<gene>
    <name evidence="1" type="ORF">COV49_00100</name>
</gene>
<reference evidence="1 2" key="1">
    <citation type="submission" date="2017-09" db="EMBL/GenBank/DDBJ databases">
        <title>Depth-based differentiation of microbial function through sediment-hosted aquifers and enrichment of novel symbionts in the deep terrestrial subsurface.</title>
        <authorList>
            <person name="Probst A.J."/>
            <person name="Ladd B."/>
            <person name="Jarett J.K."/>
            <person name="Geller-Mcgrath D.E."/>
            <person name="Sieber C.M."/>
            <person name="Emerson J.B."/>
            <person name="Anantharaman K."/>
            <person name="Thomas B.C."/>
            <person name="Malmstrom R."/>
            <person name="Stieglmeier M."/>
            <person name="Klingl A."/>
            <person name="Woyke T."/>
            <person name="Ryan C.M."/>
            <person name="Banfield J.F."/>
        </authorList>
    </citation>
    <scope>NUCLEOTIDE SEQUENCE [LARGE SCALE GENOMIC DNA]</scope>
    <source>
        <strain evidence="1">CG11_big_fil_rev_8_21_14_0_20_39_10</strain>
    </source>
</reference>